<dbReference type="Gene3D" id="1.10.357.10">
    <property type="entry name" value="Tetracycline Repressor, domain 2"/>
    <property type="match status" value="1"/>
</dbReference>
<proteinExistence type="predicted"/>
<comment type="caution">
    <text evidence="5">The sequence shown here is derived from an EMBL/GenBank/DDBJ whole genome shotgun (WGS) entry which is preliminary data.</text>
</comment>
<keyword evidence="3" id="KW-0804">Transcription</keyword>
<evidence type="ECO:0000256" key="3">
    <source>
        <dbReference type="ARBA" id="ARBA00023163"/>
    </source>
</evidence>
<dbReference type="Proteomes" id="UP001500967">
    <property type="component" value="Unassembled WGS sequence"/>
</dbReference>
<keyword evidence="2" id="KW-0238">DNA-binding</keyword>
<reference evidence="6" key="1">
    <citation type="journal article" date="2019" name="Int. J. Syst. Evol. Microbiol.">
        <title>The Global Catalogue of Microorganisms (GCM) 10K type strain sequencing project: providing services to taxonomists for standard genome sequencing and annotation.</title>
        <authorList>
            <consortium name="The Broad Institute Genomics Platform"/>
            <consortium name="The Broad Institute Genome Sequencing Center for Infectious Disease"/>
            <person name="Wu L."/>
            <person name="Ma J."/>
        </authorList>
    </citation>
    <scope>NUCLEOTIDE SEQUENCE [LARGE SCALE GENOMIC DNA]</scope>
    <source>
        <strain evidence="6">JCM 10425</strain>
    </source>
</reference>
<feature type="domain" description="HTH-type transcriptional regulator MT1864/Rv1816-like C-terminal" evidence="4">
    <location>
        <begin position="82"/>
        <end position="179"/>
    </location>
</feature>
<evidence type="ECO:0000259" key="4">
    <source>
        <dbReference type="Pfam" id="PF13305"/>
    </source>
</evidence>
<organism evidence="5 6">
    <name type="scientific">Cryptosporangium japonicum</name>
    <dbReference type="NCBI Taxonomy" id="80872"/>
    <lineage>
        <taxon>Bacteria</taxon>
        <taxon>Bacillati</taxon>
        <taxon>Actinomycetota</taxon>
        <taxon>Actinomycetes</taxon>
        <taxon>Cryptosporangiales</taxon>
        <taxon>Cryptosporangiaceae</taxon>
        <taxon>Cryptosporangium</taxon>
    </lineage>
</organism>
<dbReference type="Pfam" id="PF13305">
    <property type="entry name" value="TetR_C_33"/>
    <property type="match status" value="1"/>
</dbReference>
<gene>
    <name evidence="5" type="ORF">GCM10009539_28400</name>
</gene>
<dbReference type="PANTHER" id="PTHR30055:SF239">
    <property type="entry name" value="TRANSCRIPTIONAL REGULATORY PROTEIN"/>
    <property type="match status" value="1"/>
</dbReference>
<sequence length="199" mass="21204">MPRAGLAPATVVACGADLADEVGLANLTMGLVAARLGVRTPSLYRHVGSLDALHRGISVQARREFVQVLARAAAGRSGPDAVHALADAWRRWARDHPGRYVTSVRAAVGDDEEDRRVTDEARRLLDDVLAGFDLPGPRAVDAARAIRAALHGFVTLEVGGGFGLPRDVDRSFRSLVDTLIGGLRPHRDAAEPDRTGRPA</sequence>
<evidence type="ECO:0000313" key="6">
    <source>
        <dbReference type="Proteomes" id="UP001500967"/>
    </source>
</evidence>
<dbReference type="InterPro" id="IPR025996">
    <property type="entry name" value="MT1864/Rv1816-like_C"/>
</dbReference>
<dbReference type="SUPFAM" id="SSF48498">
    <property type="entry name" value="Tetracyclin repressor-like, C-terminal domain"/>
    <property type="match status" value="1"/>
</dbReference>
<dbReference type="Gene3D" id="1.10.10.60">
    <property type="entry name" value="Homeodomain-like"/>
    <property type="match status" value="1"/>
</dbReference>
<dbReference type="InterPro" id="IPR050109">
    <property type="entry name" value="HTH-type_TetR-like_transc_reg"/>
</dbReference>
<evidence type="ECO:0000313" key="5">
    <source>
        <dbReference type="EMBL" id="GAA0241343.1"/>
    </source>
</evidence>
<name>A0ABP3DW37_9ACTN</name>
<dbReference type="InterPro" id="IPR009057">
    <property type="entry name" value="Homeodomain-like_sf"/>
</dbReference>
<dbReference type="EMBL" id="BAAAGX010000010">
    <property type="protein sequence ID" value="GAA0241343.1"/>
    <property type="molecule type" value="Genomic_DNA"/>
</dbReference>
<evidence type="ECO:0000256" key="1">
    <source>
        <dbReference type="ARBA" id="ARBA00023015"/>
    </source>
</evidence>
<dbReference type="SUPFAM" id="SSF46689">
    <property type="entry name" value="Homeodomain-like"/>
    <property type="match status" value="1"/>
</dbReference>
<keyword evidence="6" id="KW-1185">Reference proteome</keyword>
<dbReference type="PANTHER" id="PTHR30055">
    <property type="entry name" value="HTH-TYPE TRANSCRIPTIONAL REGULATOR RUTR"/>
    <property type="match status" value="1"/>
</dbReference>
<accession>A0ABP3DW37</accession>
<keyword evidence="1" id="KW-0805">Transcription regulation</keyword>
<evidence type="ECO:0000256" key="2">
    <source>
        <dbReference type="ARBA" id="ARBA00023125"/>
    </source>
</evidence>
<dbReference type="InterPro" id="IPR036271">
    <property type="entry name" value="Tet_transcr_reg_TetR-rel_C_sf"/>
</dbReference>
<protein>
    <submittedName>
        <fullName evidence="5">TetR/AcrR family transcriptional regulator</fullName>
    </submittedName>
</protein>
<dbReference type="RefSeq" id="WP_344649267.1">
    <property type="nucleotide sequence ID" value="NZ_BAAAGX010000010.1"/>
</dbReference>